<gene>
    <name evidence="2" type="ORF">CVT24_010728</name>
</gene>
<feature type="region of interest" description="Disordered" evidence="1">
    <location>
        <begin position="31"/>
        <end position="89"/>
    </location>
</feature>
<proteinExistence type="predicted"/>
<protein>
    <submittedName>
        <fullName evidence="2">Uncharacterized protein</fullName>
    </submittedName>
</protein>
<sequence>MIKHGVYRTEIKGFDFVDECEGLTAEETTRYYGYETDGSEQSRDSGDENAEVTDEGNDSSSDEDDLDNPDSPSSSVQQQHQSHHTNVEDEEAYLDSISKETDDNIRHPPVDVPDATCPLSGKEYRRFVKRLQAMDGKEPIGYGIREEEWNDGNYPETEDLAVGRASRVTVINLPDHIWRPRARKWTQAHYVMARILRDRR</sequence>
<evidence type="ECO:0000256" key="1">
    <source>
        <dbReference type="SAM" id="MobiDB-lite"/>
    </source>
</evidence>
<reference evidence="2 3" key="1">
    <citation type="journal article" date="2018" name="Evol. Lett.">
        <title>Horizontal gene cluster transfer increased hallucinogenic mushroom diversity.</title>
        <authorList>
            <person name="Reynolds H.T."/>
            <person name="Vijayakumar V."/>
            <person name="Gluck-Thaler E."/>
            <person name="Korotkin H.B."/>
            <person name="Matheny P.B."/>
            <person name="Slot J.C."/>
        </authorList>
    </citation>
    <scope>NUCLEOTIDE SEQUENCE [LARGE SCALE GENOMIC DNA]</scope>
    <source>
        <strain evidence="2 3">2629</strain>
    </source>
</reference>
<accession>A0A409X9W1</accession>
<evidence type="ECO:0000313" key="3">
    <source>
        <dbReference type="Proteomes" id="UP000284842"/>
    </source>
</evidence>
<name>A0A409X9W1_9AGAR</name>
<keyword evidence="3" id="KW-1185">Reference proteome</keyword>
<comment type="caution">
    <text evidence="2">The sequence shown here is derived from an EMBL/GenBank/DDBJ whole genome shotgun (WGS) entry which is preliminary data.</text>
</comment>
<dbReference type="EMBL" id="NHTK01004259">
    <property type="protein sequence ID" value="PPQ87510.1"/>
    <property type="molecule type" value="Genomic_DNA"/>
</dbReference>
<dbReference type="STRING" id="181874.A0A409X9W1"/>
<organism evidence="2 3">
    <name type="scientific">Panaeolus cyanescens</name>
    <dbReference type="NCBI Taxonomy" id="181874"/>
    <lineage>
        <taxon>Eukaryota</taxon>
        <taxon>Fungi</taxon>
        <taxon>Dikarya</taxon>
        <taxon>Basidiomycota</taxon>
        <taxon>Agaricomycotina</taxon>
        <taxon>Agaricomycetes</taxon>
        <taxon>Agaricomycetidae</taxon>
        <taxon>Agaricales</taxon>
        <taxon>Agaricineae</taxon>
        <taxon>Galeropsidaceae</taxon>
        <taxon>Panaeolus</taxon>
    </lineage>
</organism>
<feature type="compositionally biased region" description="Low complexity" evidence="1">
    <location>
        <begin position="69"/>
        <end position="80"/>
    </location>
</feature>
<evidence type="ECO:0000313" key="2">
    <source>
        <dbReference type="EMBL" id="PPQ87510.1"/>
    </source>
</evidence>
<dbReference type="OrthoDB" id="3353107at2759"/>
<dbReference type="Proteomes" id="UP000284842">
    <property type="component" value="Unassembled WGS sequence"/>
</dbReference>
<dbReference type="AlphaFoldDB" id="A0A409X9W1"/>
<feature type="compositionally biased region" description="Acidic residues" evidence="1">
    <location>
        <begin position="47"/>
        <end position="68"/>
    </location>
</feature>
<dbReference type="InParanoid" id="A0A409X9W1"/>